<sequence length="889" mass="97085">MATQDPNEMSGFTIADALTLVAAYFDVEWATTNLEDVQMRKVTGGTVNRLHLLQRISTAQHEPSAVLIRHFGLGHDAFLEDPPGDQAVLSSAEQALVYYEMGRRGWGPKVYGLFPGGRLEEYIDAHTLTAAEASEPSIRRDLARSFARLHSLQLPFKKNNFRLVADELRKATVERIPSAAQTLIHSKSSKSVELGKVLSDASWHLEIDWVAGLLEEHKCKRTLAVSDTNFLNVLVKNYESECRTVLIDYETCTYSYRGVDIGGHFSDRMFCWANAESNLTGFEAPGIDEQWSFCRAYLDEMRALGQELTSSDTEDHLLMEAKIGGMWQILFSVMLCFVVSDLPDDPILHEGTCDRCVTISDRLDTPNPECYITSVTVLLKQAQQRGTNHGNSLHQLHAISSGPTNSLPKMQADDHKPAWNGSGIGQERRASYGIGEKQQLSYGFDPNLETSATNDAVFGDVSNGPNYRAVGWAGAVVLMLKTQIGLGVLGIPLVFDTIGMVPGVICLCVIGAMTTWSDYIVGVFKINHPEVYGIDDVGGLIFGKTGYIIMGSVFCLFWIFVAGSAMVSISIALNALSLHGACTAIFVAVAAIIDFLFSSIQTLHRISWLAWVGVVGIISSILVLTIAVGLQDRPADAPQTGVFHSDYKITASPSPADAFSALSTLVFAYAGTPAFFSIVSEMREPRQYVRSMSICQTIVTVLYLAIGIVVYYYCGSYVASPALGSAGTLFKRICYGLALPGLLASMILLSHVPAKYIFVRILKGSRHLSSNTPTHWIVWFSCTFAITIVSYILAEAIPVFGELVSFAGAAFGTLLCIQPMGFMWLYDNWSRPNRGITWMFMVGWSIFMIVGGTFLTIAGTYGSIVGIINALNEGDGTSPWSCADNSNSS</sequence>
<dbReference type="EMBL" id="JAXOVC010000006">
    <property type="protein sequence ID" value="KAK4500400.1"/>
    <property type="molecule type" value="Genomic_DNA"/>
</dbReference>
<gene>
    <name evidence="8" type="ORF">PRZ48_008589</name>
</gene>
<dbReference type="Gene3D" id="1.20.1740.10">
    <property type="entry name" value="Amino acid/polyamine transporter I"/>
    <property type="match status" value="1"/>
</dbReference>
<dbReference type="Pfam" id="PF01490">
    <property type="entry name" value="Aa_trans"/>
    <property type="match status" value="1"/>
</dbReference>
<evidence type="ECO:0000256" key="3">
    <source>
        <dbReference type="ARBA" id="ARBA00022989"/>
    </source>
</evidence>
<evidence type="ECO:0000256" key="5">
    <source>
        <dbReference type="ARBA" id="ARBA00038211"/>
    </source>
</evidence>
<feature type="domain" description="Amino acid transporter transmembrane" evidence="7">
    <location>
        <begin position="471"/>
        <end position="864"/>
    </location>
</feature>
<evidence type="ECO:0000259" key="7">
    <source>
        <dbReference type="Pfam" id="PF01490"/>
    </source>
</evidence>
<dbReference type="Gene3D" id="3.90.1200.10">
    <property type="match status" value="1"/>
</dbReference>
<dbReference type="PANTHER" id="PTHR22603">
    <property type="entry name" value="CHOLINE/ETHANOALAMINE KINASE"/>
    <property type="match status" value="1"/>
</dbReference>
<keyword evidence="4 6" id="KW-0472">Membrane</keyword>
<organism evidence="8 9">
    <name type="scientific">Zasmidium cellare</name>
    <name type="common">Wine cellar mold</name>
    <name type="synonym">Racodium cellare</name>
    <dbReference type="NCBI Taxonomy" id="395010"/>
    <lineage>
        <taxon>Eukaryota</taxon>
        <taxon>Fungi</taxon>
        <taxon>Dikarya</taxon>
        <taxon>Ascomycota</taxon>
        <taxon>Pezizomycotina</taxon>
        <taxon>Dothideomycetes</taxon>
        <taxon>Dothideomycetidae</taxon>
        <taxon>Mycosphaerellales</taxon>
        <taxon>Mycosphaerellaceae</taxon>
        <taxon>Zasmidium</taxon>
    </lineage>
</organism>
<feature type="transmembrane region" description="Helical" evidence="6">
    <location>
        <begin position="775"/>
        <end position="794"/>
    </location>
</feature>
<feature type="transmembrane region" description="Helical" evidence="6">
    <location>
        <begin position="838"/>
        <end position="871"/>
    </location>
</feature>
<dbReference type="Proteomes" id="UP001305779">
    <property type="component" value="Unassembled WGS sequence"/>
</dbReference>
<comment type="similarity">
    <text evidence="5">Belongs to the choline/ethanolamine kinase family.</text>
</comment>
<evidence type="ECO:0000313" key="8">
    <source>
        <dbReference type="EMBL" id="KAK4500400.1"/>
    </source>
</evidence>
<dbReference type="InterPro" id="IPR011009">
    <property type="entry name" value="Kinase-like_dom_sf"/>
</dbReference>
<evidence type="ECO:0000256" key="6">
    <source>
        <dbReference type="SAM" id="Phobius"/>
    </source>
</evidence>
<evidence type="ECO:0000256" key="4">
    <source>
        <dbReference type="ARBA" id="ARBA00023136"/>
    </source>
</evidence>
<dbReference type="InterPro" id="IPR013057">
    <property type="entry name" value="AA_transpt_TM"/>
</dbReference>
<feature type="transmembrane region" description="Helical" evidence="6">
    <location>
        <begin position="578"/>
        <end position="597"/>
    </location>
</feature>
<keyword evidence="9" id="KW-1185">Reference proteome</keyword>
<keyword evidence="2 6" id="KW-0812">Transmembrane</keyword>
<dbReference type="PANTHER" id="PTHR22603:SF93">
    <property type="entry name" value="RE24176P"/>
    <property type="match status" value="1"/>
</dbReference>
<feature type="transmembrane region" description="Helical" evidence="6">
    <location>
        <begin position="733"/>
        <end position="754"/>
    </location>
</feature>
<feature type="transmembrane region" description="Helical" evidence="6">
    <location>
        <begin position="609"/>
        <end position="630"/>
    </location>
</feature>
<reference evidence="8 9" key="1">
    <citation type="journal article" date="2023" name="G3 (Bethesda)">
        <title>A chromosome-level genome assembly of Zasmidium syzygii isolated from banana leaves.</title>
        <authorList>
            <person name="van Westerhoven A.C."/>
            <person name="Mehrabi R."/>
            <person name="Talebi R."/>
            <person name="Steentjes M.B.F."/>
            <person name="Corcolon B."/>
            <person name="Chong P.A."/>
            <person name="Kema G.H.J."/>
            <person name="Seidl M.F."/>
        </authorList>
    </citation>
    <scope>NUCLEOTIDE SEQUENCE [LARGE SCALE GENOMIC DNA]</scope>
    <source>
        <strain evidence="8 9">P124</strain>
    </source>
</reference>
<evidence type="ECO:0000313" key="9">
    <source>
        <dbReference type="Proteomes" id="UP001305779"/>
    </source>
</evidence>
<keyword evidence="3 6" id="KW-1133">Transmembrane helix</keyword>
<evidence type="ECO:0000256" key="2">
    <source>
        <dbReference type="ARBA" id="ARBA00022692"/>
    </source>
</evidence>
<dbReference type="Gene3D" id="3.30.200.20">
    <property type="entry name" value="Phosphorylase Kinase, domain 1"/>
    <property type="match status" value="1"/>
</dbReference>
<evidence type="ECO:0000256" key="1">
    <source>
        <dbReference type="ARBA" id="ARBA00004370"/>
    </source>
</evidence>
<feature type="transmembrane region" description="Helical" evidence="6">
    <location>
        <begin position="691"/>
        <end position="713"/>
    </location>
</feature>
<dbReference type="SUPFAM" id="SSF56112">
    <property type="entry name" value="Protein kinase-like (PK-like)"/>
    <property type="match status" value="1"/>
</dbReference>
<feature type="transmembrane region" description="Helical" evidence="6">
    <location>
        <begin position="806"/>
        <end position="826"/>
    </location>
</feature>
<protein>
    <recommendedName>
        <fullName evidence="7">Amino acid transporter transmembrane domain-containing protein</fullName>
    </recommendedName>
</protein>
<comment type="subcellular location">
    <subcellularLocation>
        <location evidence="1">Membrane</location>
    </subcellularLocation>
</comment>
<accession>A0ABR0EGY5</accession>
<dbReference type="Pfam" id="PF01633">
    <property type="entry name" value="Choline_kinase"/>
    <property type="match status" value="1"/>
</dbReference>
<proteinExistence type="inferred from homology"/>
<feature type="transmembrane region" description="Helical" evidence="6">
    <location>
        <begin position="658"/>
        <end position="679"/>
    </location>
</feature>
<comment type="caution">
    <text evidence="8">The sequence shown here is derived from an EMBL/GenBank/DDBJ whole genome shotgun (WGS) entry which is preliminary data.</text>
</comment>
<feature type="transmembrane region" description="Helical" evidence="6">
    <location>
        <begin position="545"/>
        <end position="572"/>
    </location>
</feature>
<name>A0ABR0EGY5_ZASCE</name>